<dbReference type="InterPro" id="IPR011555">
    <property type="entry name" value="ATPase_proteolipid_su_C_euk"/>
</dbReference>
<gene>
    <name evidence="11" type="ORF">OKIOD_LOCUS1961</name>
</gene>
<evidence type="ECO:0000256" key="3">
    <source>
        <dbReference type="ARBA" id="ARBA00022448"/>
    </source>
</evidence>
<evidence type="ECO:0000256" key="1">
    <source>
        <dbReference type="ARBA" id="ARBA00004141"/>
    </source>
</evidence>
<dbReference type="Pfam" id="PF00137">
    <property type="entry name" value="ATP-synt_C"/>
    <property type="match status" value="2"/>
</dbReference>
<keyword evidence="9" id="KW-0926">Vacuole</keyword>
<dbReference type="EMBL" id="OU015568">
    <property type="protein sequence ID" value="CAG5083544.1"/>
    <property type="molecule type" value="Genomic_DNA"/>
</dbReference>
<feature type="transmembrane region" description="Helical" evidence="9">
    <location>
        <begin position="96"/>
        <end position="116"/>
    </location>
</feature>
<protein>
    <recommendedName>
        <fullName evidence="9">V-type proton ATPase proteolipid subunit</fullName>
    </recommendedName>
</protein>
<comment type="subunit">
    <text evidence="9">V-ATPase is a heteromultimeric enzyme made up of two complexes: the ATP-hydrolytic V1 complex and the proton translocation V0 complex. The V1 complex consists of three catalytic AB heterodimers that form a heterohexamer, three peripheral stalks each consisting of EG heterodimers, one central rotor including subunits D and F, and the regulatory subunits C and H. The proton translocation complex V0 consists of the proton transport subunit a, a ring of proteolipid subunits c9c'', rotary subunit d, subunits e and f, and the accessory subunits.</text>
</comment>
<keyword evidence="4 9" id="KW-0812">Transmembrane</keyword>
<feature type="transmembrane region" description="Helical" evidence="9">
    <location>
        <begin position="128"/>
        <end position="155"/>
    </location>
</feature>
<evidence type="ECO:0000256" key="6">
    <source>
        <dbReference type="ARBA" id="ARBA00022989"/>
    </source>
</evidence>
<feature type="transmembrane region" description="Helical" evidence="9">
    <location>
        <begin position="56"/>
        <end position="76"/>
    </location>
</feature>
<dbReference type="PRINTS" id="PR00122">
    <property type="entry name" value="VACATPASE"/>
</dbReference>
<comment type="subcellular location">
    <subcellularLocation>
        <location evidence="1">Membrane</location>
        <topology evidence="1">Multi-pass membrane protein</topology>
    </subcellularLocation>
    <subcellularLocation>
        <location evidence="9">Vacuole membrane</location>
        <topology evidence="9">Multi-pass membrane protein</topology>
    </subcellularLocation>
</comment>
<keyword evidence="7 9" id="KW-0406">Ion transport</keyword>
<dbReference type="CDD" id="cd18175">
    <property type="entry name" value="ATP-synt_Vo_c_ATP6C_rpt1"/>
    <property type="match status" value="1"/>
</dbReference>
<name>A0ABN7RQG4_OIKDI</name>
<dbReference type="Gene3D" id="1.20.120.610">
    <property type="entry name" value="lithium bound rotor ring of v- atpase"/>
    <property type="match status" value="1"/>
</dbReference>
<dbReference type="SUPFAM" id="SSF81333">
    <property type="entry name" value="F1F0 ATP synthase subunit C"/>
    <property type="match status" value="2"/>
</dbReference>
<feature type="domain" description="V-ATPase proteolipid subunit C-like" evidence="10">
    <location>
        <begin position="17"/>
        <end position="76"/>
    </location>
</feature>
<evidence type="ECO:0000256" key="5">
    <source>
        <dbReference type="ARBA" id="ARBA00022781"/>
    </source>
</evidence>
<evidence type="ECO:0000313" key="11">
    <source>
        <dbReference type="EMBL" id="CAG5083544.1"/>
    </source>
</evidence>
<evidence type="ECO:0000256" key="4">
    <source>
        <dbReference type="ARBA" id="ARBA00022692"/>
    </source>
</evidence>
<dbReference type="InterPro" id="IPR035921">
    <property type="entry name" value="F/V-ATP_Csub_sf"/>
</dbReference>
<dbReference type="NCBIfam" id="TIGR01100">
    <property type="entry name" value="V_ATP_synt_C"/>
    <property type="match status" value="1"/>
</dbReference>
<keyword evidence="12" id="KW-1185">Reference proteome</keyword>
<feature type="transmembrane region" description="Helical" evidence="9">
    <location>
        <begin position="12"/>
        <end position="35"/>
    </location>
</feature>
<comment type="similarity">
    <text evidence="2 9">Belongs to the V-ATPase proteolipid subunit family.</text>
</comment>
<evidence type="ECO:0000313" key="12">
    <source>
        <dbReference type="Proteomes" id="UP001158576"/>
    </source>
</evidence>
<dbReference type="InterPro" id="IPR000245">
    <property type="entry name" value="ATPase_proteolipid_csu"/>
</dbReference>
<dbReference type="InterPro" id="IPR002379">
    <property type="entry name" value="ATPase_proteolipid_c-like_dom"/>
</dbReference>
<organism evidence="11 12">
    <name type="scientific">Oikopleura dioica</name>
    <name type="common">Tunicate</name>
    <dbReference type="NCBI Taxonomy" id="34765"/>
    <lineage>
        <taxon>Eukaryota</taxon>
        <taxon>Metazoa</taxon>
        <taxon>Chordata</taxon>
        <taxon>Tunicata</taxon>
        <taxon>Appendicularia</taxon>
        <taxon>Copelata</taxon>
        <taxon>Oikopleuridae</taxon>
        <taxon>Oikopleura</taxon>
    </lineage>
</organism>
<evidence type="ECO:0000259" key="10">
    <source>
        <dbReference type="Pfam" id="PF00137"/>
    </source>
</evidence>
<reference evidence="11 12" key="1">
    <citation type="submission" date="2021-04" db="EMBL/GenBank/DDBJ databases">
        <authorList>
            <person name="Bliznina A."/>
        </authorList>
    </citation>
    <scope>NUCLEOTIDE SEQUENCE [LARGE SCALE GENOMIC DNA]</scope>
</reference>
<feature type="domain" description="V-ATPase proteolipid subunit C-like" evidence="10">
    <location>
        <begin position="94"/>
        <end position="153"/>
    </location>
</feature>
<evidence type="ECO:0000256" key="8">
    <source>
        <dbReference type="ARBA" id="ARBA00023136"/>
    </source>
</evidence>
<keyword evidence="5 9" id="KW-0375">Hydrogen ion transport</keyword>
<dbReference type="PANTHER" id="PTHR10263">
    <property type="entry name" value="V-TYPE PROTON ATPASE PROTEOLIPID SUBUNIT"/>
    <property type="match status" value="1"/>
</dbReference>
<sequence>MSVSPERPIYSPFFSVMGATSAMVFSSMGAAYGTAKSGVGIAAMAIMKPELIMKSVVPVVMAGILAIYGVVVAVLIANTINKDGTTMAKDLTNMGAGLSVGLSAMAAGFAIGIVGDAGVRGTAQQPKLFVGMVLMLIFAEVLGLYGLITALVMMYA</sequence>
<keyword evidence="8 9" id="KW-0472">Membrane</keyword>
<comment type="function">
    <text evidence="9">Proton-conducting pore forming of the V0 complex of vacuolar(H+)-ATPase (V-ATPase), a multisubunit enzyme composed of a peripheral complex (V1) that hydrolyzes ATP and a membrane integral complex (V0) that translocates protons. V-ATPase is responsible for acidifying and maintaining the pH of intracellular compartments and in some cell types, is targeted to the plasma membrane, where it is responsible for acidifying the extracellular environment.</text>
</comment>
<dbReference type="Proteomes" id="UP001158576">
    <property type="component" value="Chromosome PAR"/>
</dbReference>
<evidence type="ECO:0000256" key="9">
    <source>
        <dbReference type="RuleBase" id="RU363060"/>
    </source>
</evidence>
<proteinExistence type="inferred from homology"/>
<keyword evidence="6 9" id="KW-1133">Transmembrane helix</keyword>
<evidence type="ECO:0000256" key="2">
    <source>
        <dbReference type="ARBA" id="ARBA00007296"/>
    </source>
</evidence>
<keyword evidence="3 9" id="KW-0813">Transport</keyword>
<evidence type="ECO:0000256" key="7">
    <source>
        <dbReference type="ARBA" id="ARBA00023065"/>
    </source>
</evidence>
<dbReference type="CDD" id="cd18176">
    <property type="entry name" value="ATP-synt_Vo_c_ATP6C_rpt2"/>
    <property type="match status" value="1"/>
</dbReference>
<accession>A0ABN7RQG4</accession>